<gene>
    <name evidence="1" type="ORF">OXU80_17975</name>
</gene>
<protein>
    <submittedName>
        <fullName evidence="1">GGDEF domain-containing protein</fullName>
    </submittedName>
</protein>
<reference evidence="1" key="1">
    <citation type="submission" date="2022-11" db="EMBL/GenBank/DDBJ databases">
        <title>beta-Carotene-producing bacterium, Jeongeuplla avenae sp. nov., alleviates the salt stress of Arabidopsis seedlings.</title>
        <authorList>
            <person name="Jiang L."/>
            <person name="Lee J."/>
        </authorList>
    </citation>
    <scope>NUCLEOTIDE SEQUENCE</scope>
    <source>
        <strain evidence="1">DY_R2A_6</strain>
    </source>
</reference>
<keyword evidence="2" id="KW-1185">Reference proteome</keyword>
<sequence length="405" mass="43408">MRLDVLTLYYLLVGTSVLMVALTLWESLSAGRRHLELRLCAAAYVLFALGSSLLPAVSETPILIGRGLSHVMIACGYAVLIAAVAALTGRRAWRWPLFGFCAAYAAVWLPLAPFLTNVSWFWISSLTIAGINLVGAALVWRGRSIADLRARPLLAATFLVHAAVYLVRLPILLAADSAGAVRHSLAVATVFEGVLFAVAVPALFIGAIREEREQQLVAASRTDFLTGLDNRRALFQEALRLPADAPHALLLADLDHFKRVNDRYGHETGDHVLKLFARVAAAELPPGAIIARLGGEEFAAILPGTPEAVAATARRLASRFTEATRRFEALDAEITVSIGLAALSSGSGSLADALRAADAALYRAKAEGRDRVEIDAATPLPERPLRFNRAATRPARTPWSTKAAG</sequence>
<name>A0ACD4NIR2_9HYPH</name>
<evidence type="ECO:0000313" key="1">
    <source>
        <dbReference type="EMBL" id="WAJ26742.1"/>
    </source>
</evidence>
<dbReference type="EMBL" id="CP113520">
    <property type="protein sequence ID" value="WAJ26742.1"/>
    <property type="molecule type" value="Genomic_DNA"/>
</dbReference>
<accession>A0ACD4NIR2</accession>
<proteinExistence type="predicted"/>
<organism evidence="1 2">
    <name type="scientific">Antarcticirhabdus aurantiaca</name>
    <dbReference type="NCBI Taxonomy" id="2606717"/>
    <lineage>
        <taxon>Bacteria</taxon>
        <taxon>Pseudomonadati</taxon>
        <taxon>Pseudomonadota</taxon>
        <taxon>Alphaproteobacteria</taxon>
        <taxon>Hyphomicrobiales</taxon>
        <taxon>Aurantimonadaceae</taxon>
        <taxon>Antarcticirhabdus</taxon>
    </lineage>
</organism>
<evidence type="ECO:0000313" key="2">
    <source>
        <dbReference type="Proteomes" id="UP001163223"/>
    </source>
</evidence>
<dbReference type="Proteomes" id="UP001163223">
    <property type="component" value="Chromosome"/>
</dbReference>